<feature type="transmembrane region" description="Helical" evidence="1">
    <location>
        <begin position="20"/>
        <end position="40"/>
    </location>
</feature>
<organism evidence="3 4">
    <name type="scientific">Oceanidesulfovibrio indonesiensis</name>
    <dbReference type="NCBI Taxonomy" id="54767"/>
    <lineage>
        <taxon>Bacteria</taxon>
        <taxon>Pseudomonadati</taxon>
        <taxon>Thermodesulfobacteriota</taxon>
        <taxon>Desulfovibrionia</taxon>
        <taxon>Desulfovibrionales</taxon>
        <taxon>Desulfovibrionaceae</taxon>
        <taxon>Oceanidesulfovibrio</taxon>
    </lineage>
</organism>
<evidence type="ECO:0000259" key="2">
    <source>
        <dbReference type="PROSITE" id="PS51724"/>
    </source>
</evidence>
<dbReference type="Gene3D" id="3.30.70.1070">
    <property type="entry name" value="Sporulation related repeat"/>
    <property type="match status" value="2"/>
</dbReference>
<evidence type="ECO:0000313" key="4">
    <source>
        <dbReference type="Proteomes" id="UP000448292"/>
    </source>
</evidence>
<dbReference type="AlphaFoldDB" id="A0A7M3MCS0"/>
<keyword evidence="1" id="KW-0812">Transmembrane</keyword>
<dbReference type="EMBL" id="QMIE01000012">
    <property type="protein sequence ID" value="TVM16269.1"/>
    <property type="molecule type" value="Genomic_DNA"/>
</dbReference>
<sequence>MLVNHTHTRSRRFLPAPGPVLPTTLVAALMLCCIFANTALGRINGDETPAIDWSQDTVALLPDGSPATQAREYAVQVTMMRDIGSAREMAAGLASRGYTPYILTMADESGALWHAVRLDIFENIASALEAARSFQSTEGVTPEIVEPGTMSGLSVEEARFFVQVAAFESEENALRHAAGLSAQGLDAGVVRRMSRDDETVWNVVHIGVFERLEDAAARAKEYAEETNSACYVVVISNHLLKKSTVSAPE</sequence>
<gene>
    <name evidence="3" type="ORF">DPQ33_13190</name>
</gene>
<evidence type="ECO:0000313" key="3">
    <source>
        <dbReference type="EMBL" id="TVM16269.1"/>
    </source>
</evidence>
<keyword evidence="1" id="KW-1133">Transmembrane helix</keyword>
<protein>
    <recommendedName>
        <fullName evidence="2">SPOR domain-containing protein</fullName>
    </recommendedName>
</protein>
<dbReference type="SUPFAM" id="SSF110997">
    <property type="entry name" value="Sporulation related repeat"/>
    <property type="match status" value="2"/>
</dbReference>
<dbReference type="GO" id="GO:0042834">
    <property type="term" value="F:peptidoglycan binding"/>
    <property type="evidence" value="ECO:0007669"/>
    <property type="project" value="InterPro"/>
</dbReference>
<name>A0A7M3MCS0_9BACT</name>
<dbReference type="Proteomes" id="UP000448292">
    <property type="component" value="Unassembled WGS sequence"/>
</dbReference>
<proteinExistence type="predicted"/>
<keyword evidence="4" id="KW-1185">Reference proteome</keyword>
<dbReference type="OrthoDB" id="5439531at2"/>
<dbReference type="InterPro" id="IPR007730">
    <property type="entry name" value="SPOR-like_dom"/>
</dbReference>
<dbReference type="Pfam" id="PF05036">
    <property type="entry name" value="SPOR"/>
    <property type="match status" value="2"/>
</dbReference>
<dbReference type="PROSITE" id="PS51724">
    <property type="entry name" value="SPOR"/>
    <property type="match status" value="2"/>
</dbReference>
<keyword evidence="1" id="KW-0472">Membrane</keyword>
<evidence type="ECO:0000256" key="1">
    <source>
        <dbReference type="SAM" id="Phobius"/>
    </source>
</evidence>
<accession>A0A7M3MCS0</accession>
<comment type="caution">
    <text evidence="3">The sequence shown here is derived from an EMBL/GenBank/DDBJ whole genome shotgun (WGS) entry which is preliminary data.</text>
</comment>
<feature type="domain" description="SPOR" evidence="2">
    <location>
        <begin position="67"/>
        <end position="147"/>
    </location>
</feature>
<dbReference type="InterPro" id="IPR036680">
    <property type="entry name" value="SPOR-like_sf"/>
</dbReference>
<reference evidence="3 4" key="1">
    <citation type="submission" date="2018-06" db="EMBL/GenBank/DDBJ databases">
        <title>Complete genome of Desulfovibrio indonesiensis P37SLT.</title>
        <authorList>
            <person name="Crispim J.S."/>
            <person name="Vidigal P.M.P."/>
            <person name="Silva L.C.F."/>
            <person name="Laguardia C.N."/>
            <person name="Araujo L.C."/>
            <person name="Dias R.S."/>
            <person name="Sousa M.P."/>
            <person name="Paula S.O."/>
            <person name="Silva C."/>
        </authorList>
    </citation>
    <scope>NUCLEOTIDE SEQUENCE [LARGE SCALE GENOMIC DNA]</scope>
    <source>
        <strain evidence="3 4">P37SLT</strain>
    </source>
</reference>
<feature type="domain" description="SPOR" evidence="2">
    <location>
        <begin position="154"/>
        <end position="235"/>
    </location>
</feature>
<dbReference type="RefSeq" id="WP_144303698.1">
    <property type="nucleotide sequence ID" value="NZ_QMIE01000012.1"/>
</dbReference>